<name>A0A428SIA3_9HYPO</name>
<dbReference type="InterPro" id="IPR012334">
    <property type="entry name" value="Pectin_lyas_fold"/>
</dbReference>
<dbReference type="Proteomes" id="UP000288429">
    <property type="component" value="Unassembled WGS sequence"/>
</dbReference>
<feature type="compositionally biased region" description="Basic residues" evidence="1">
    <location>
        <begin position="25"/>
        <end position="34"/>
    </location>
</feature>
<evidence type="ECO:0000256" key="1">
    <source>
        <dbReference type="SAM" id="MobiDB-lite"/>
    </source>
</evidence>
<evidence type="ECO:0000256" key="2">
    <source>
        <dbReference type="SAM" id="SignalP"/>
    </source>
</evidence>
<evidence type="ECO:0008006" key="5">
    <source>
        <dbReference type="Google" id="ProtNLM"/>
    </source>
</evidence>
<organism evidence="3 4">
    <name type="scientific">Fusarium ambrosium</name>
    <dbReference type="NCBI Taxonomy" id="131363"/>
    <lineage>
        <taxon>Eukaryota</taxon>
        <taxon>Fungi</taxon>
        <taxon>Dikarya</taxon>
        <taxon>Ascomycota</taxon>
        <taxon>Pezizomycotina</taxon>
        <taxon>Sordariomycetes</taxon>
        <taxon>Hypocreomycetidae</taxon>
        <taxon>Hypocreales</taxon>
        <taxon>Nectriaceae</taxon>
        <taxon>Fusarium</taxon>
        <taxon>Fusarium solani species complex</taxon>
    </lineage>
</organism>
<dbReference type="AlphaFoldDB" id="A0A428SIA3"/>
<reference evidence="3 4" key="1">
    <citation type="submission" date="2017-06" db="EMBL/GenBank/DDBJ databases">
        <title>Cmopartive genomic analysis of Ambrosia Fusariam Clade fungi.</title>
        <authorList>
            <person name="Stajich J.E."/>
            <person name="Carrillo J."/>
            <person name="Kijimoto T."/>
            <person name="Eskalen A."/>
            <person name="O'Donnell K."/>
            <person name="Kasson M."/>
        </authorList>
    </citation>
    <scope>NUCLEOTIDE SEQUENCE [LARGE SCALE GENOMIC DNA]</scope>
    <source>
        <strain evidence="3 4">NRRL 20438</strain>
    </source>
</reference>
<keyword evidence="2" id="KW-0732">Signal</keyword>
<sequence>MWLRFFLFLLYMTLSVFATGHQHSHSKHSRLHSPHHSDKRASNSSSHDGTSLDEARKLLAAGQAAMAHANRAIIANPRPNRLEVLNSTELTKAQKPPPPLDYRNVTASSLKARDSGNGTAKDLRYSVPDELIKAARLLSENWKPSPEDLDGGYAADVQHLKDNFMYKVNDTNMMPPMLQYDSGLIKHVKEPPSAFRYSTNESDIAEPAVYKDESLRKRADTDWWMATISQRGSSPFAPSGYQVWRDVKDFGAKGK</sequence>
<feature type="signal peptide" evidence="2">
    <location>
        <begin position="1"/>
        <end position="18"/>
    </location>
</feature>
<protein>
    <recommendedName>
        <fullName evidence="5">SCP domain-containing protein</fullName>
    </recommendedName>
</protein>
<gene>
    <name evidence="3" type="ORF">CDV31_015856</name>
</gene>
<keyword evidence="4" id="KW-1185">Reference proteome</keyword>
<evidence type="ECO:0000313" key="3">
    <source>
        <dbReference type="EMBL" id="RSL89515.1"/>
    </source>
</evidence>
<evidence type="ECO:0000313" key="4">
    <source>
        <dbReference type="Proteomes" id="UP000288429"/>
    </source>
</evidence>
<dbReference type="EMBL" id="NIZV01000447">
    <property type="protein sequence ID" value="RSL89515.1"/>
    <property type="molecule type" value="Genomic_DNA"/>
</dbReference>
<comment type="caution">
    <text evidence="3">The sequence shown here is derived from an EMBL/GenBank/DDBJ whole genome shotgun (WGS) entry which is preliminary data.</text>
</comment>
<feature type="chain" id="PRO_5019075449" description="SCP domain-containing protein" evidence="2">
    <location>
        <begin position="19"/>
        <end position="255"/>
    </location>
</feature>
<proteinExistence type="predicted"/>
<dbReference type="Gene3D" id="2.160.20.10">
    <property type="entry name" value="Single-stranded right-handed beta-helix, Pectin lyase-like"/>
    <property type="match status" value="1"/>
</dbReference>
<feature type="region of interest" description="Disordered" evidence="1">
    <location>
        <begin position="25"/>
        <end position="51"/>
    </location>
</feature>
<accession>A0A428SIA3</accession>